<dbReference type="InterPro" id="IPR035908">
    <property type="entry name" value="F0_ATP_A_sf"/>
</dbReference>
<dbReference type="Gene3D" id="1.20.120.220">
    <property type="entry name" value="ATP synthase, F0 complex, subunit A"/>
    <property type="match status" value="1"/>
</dbReference>
<evidence type="ECO:0000256" key="1">
    <source>
        <dbReference type="ARBA" id="ARBA00004141"/>
    </source>
</evidence>
<dbReference type="GO" id="GO:0015078">
    <property type="term" value="F:proton transmembrane transporter activity"/>
    <property type="evidence" value="ECO:0007669"/>
    <property type="project" value="InterPro"/>
</dbReference>
<keyword evidence="8" id="KW-0406">Ion transport</keyword>
<geneLocation type="mitochondrion" evidence="13"/>
<sequence length="262" mass="28888">MTNSMSYYSYFSQFDWSLSLGTFLALCLPFYLLFLVSSPFFMSAGFLEVGFIWGSMVASKAFLGSPFGKKAGGAHLMVFLGCVLLSVNFLGMVPFVKGASTSASFVFFYALFFWGMGTLGSLLSVEGFLSGIWVKGAPLSLNLVVVLSEVLSWLIRPVVLGFRLLVNVVCGHVMLAIIGEMSMHLVWEGHWFIVCISVMMGWLIGLLECLIMVVQSVIFMGLIGWSWSSSPKAPRSGTCWVVLLNPFCPRGKSNFMEILFKD</sequence>
<reference evidence="13" key="1">
    <citation type="journal article" date="2018" name="Mitochondrial DNA Part B Resour">
        <title>Characterization and phylogenetic analysis of the complete mitochondrial genome from Rock Scallop (Crassadoma gigantea) using next-generation sequencing.</title>
        <authorList>
            <person name="Liao D."/>
            <person name="Zhou Y."/>
            <person name="Tong J."/>
            <person name="Cao S."/>
            <person name="Yu X."/>
            <person name="Fu B."/>
            <person name="Yang D."/>
        </authorList>
    </citation>
    <scope>NUCLEOTIDE SEQUENCE</scope>
</reference>
<evidence type="ECO:0000256" key="3">
    <source>
        <dbReference type="ARBA" id="ARBA00022448"/>
    </source>
</evidence>
<dbReference type="GO" id="GO:0005743">
    <property type="term" value="C:mitochondrial inner membrane"/>
    <property type="evidence" value="ECO:0007669"/>
    <property type="project" value="UniProtKB-SubCell"/>
</dbReference>
<organism evidence="13">
    <name type="scientific">Crassadoma gigantea</name>
    <name type="common">Giant rock scallop</name>
    <name type="synonym">Hinnites giganteus</name>
    <dbReference type="NCBI Taxonomy" id="50415"/>
    <lineage>
        <taxon>Eukaryota</taxon>
        <taxon>Metazoa</taxon>
        <taxon>Spiralia</taxon>
        <taxon>Lophotrochozoa</taxon>
        <taxon>Mollusca</taxon>
        <taxon>Bivalvia</taxon>
        <taxon>Autobranchia</taxon>
        <taxon>Pteriomorphia</taxon>
        <taxon>Pectinida</taxon>
        <taxon>Pectinoidea</taxon>
        <taxon>Pectinidae</taxon>
        <taxon>Crassadoma</taxon>
    </lineage>
</organism>
<proteinExistence type="inferred from homology"/>
<evidence type="ECO:0000256" key="9">
    <source>
        <dbReference type="ARBA" id="ARBA00023136"/>
    </source>
</evidence>
<protein>
    <recommendedName>
        <fullName evidence="11">ATP synthase subunit a</fullName>
    </recommendedName>
</protein>
<dbReference type="SUPFAM" id="SSF81336">
    <property type="entry name" value="F1F0 ATP synthase subunit A"/>
    <property type="match status" value="1"/>
</dbReference>
<evidence type="ECO:0000256" key="7">
    <source>
        <dbReference type="ARBA" id="ARBA00022989"/>
    </source>
</evidence>
<dbReference type="CDD" id="cd00310">
    <property type="entry name" value="ATP-synt_Fo_a_6"/>
    <property type="match status" value="1"/>
</dbReference>
<feature type="transmembrane region" description="Helical" evidence="12">
    <location>
        <begin position="14"/>
        <end position="34"/>
    </location>
</feature>
<keyword evidence="9 12" id="KW-0472">Membrane</keyword>
<feature type="transmembrane region" description="Helical" evidence="12">
    <location>
        <begin position="137"/>
        <end position="155"/>
    </location>
</feature>
<keyword evidence="7 12" id="KW-1133">Transmembrane helix</keyword>
<evidence type="ECO:0000256" key="8">
    <source>
        <dbReference type="ARBA" id="ARBA00023065"/>
    </source>
</evidence>
<feature type="transmembrane region" description="Helical" evidence="12">
    <location>
        <begin position="185"/>
        <end position="204"/>
    </location>
</feature>
<dbReference type="GO" id="GO:0015986">
    <property type="term" value="P:proton motive force-driven ATP synthesis"/>
    <property type="evidence" value="ECO:0007669"/>
    <property type="project" value="InterPro"/>
</dbReference>
<evidence type="ECO:0000313" key="13">
    <source>
        <dbReference type="EMBL" id="QCD14056.1"/>
    </source>
</evidence>
<evidence type="ECO:0000256" key="2">
    <source>
        <dbReference type="ARBA" id="ARBA00006810"/>
    </source>
</evidence>
<dbReference type="GO" id="GO:0045259">
    <property type="term" value="C:proton-transporting ATP synthase complex"/>
    <property type="evidence" value="ECO:0007669"/>
    <property type="project" value="UniProtKB-KW"/>
</dbReference>
<dbReference type="InterPro" id="IPR000568">
    <property type="entry name" value="ATP_synth_F0_asu"/>
</dbReference>
<evidence type="ECO:0000256" key="6">
    <source>
        <dbReference type="ARBA" id="ARBA00022781"/>
    </source>
</evidence>
<dbReference type="EMBL" id="MH016739">
    <property type="protein sequence ID" value="QCD14056.1"/>
    <property type="molecule type" value="Genomic_DNA"/>
</dbReference>
<evidence type="ECO:0000256" key="4">
    <source>
        <dbReference type="ARBA" id="ARBA00022547"/>
    </source>
</evidence>
<feature type="transmembrane region" description="Helical" evidence="12">
    <location>
        <begin position="102"/>
        <end position="125"/>
    </location>
</feature>
<keyword evidence="5 12" id="KW-0812">Transmembrane</keyword>
<evidence type="ECO:0000256" key="11">
    <source>
        <dbReference type="RuleBase" id="RU004450"/>
    </source>
</evidence>
<dbReference type="AlphaFoldDB" id="A0A4D6J7D2"/>
<accession>A0A4D6J7D2</accession>
<keyword evidence="3" id="KW-0813">Transport</keyword>
<feature type="transmembrane region" description="Helical" evidence="12">
    <location>
        <begin position="75"/>
        <end position="96"/>
    </location>
</feature>
<gene>
    <name evidence="13" type="primary">ATP6</name>
</gene>
<keyword evidence="6" id="KW-0375">Hydrogen ion transport</keyword>
<dbReference type="PRINTS" id="PR00123">
    <property type="entry name" value="ATPASEA"/>
</dbReference>
<dbReference type="Pfam" id="PF00119">
    <property type="entry name" value="ATP-synt_A"/>
    <property type="match status" value="1"/>
</dbReference>
<evidence type="ECO:0000256" key="10">
    <source>
        <dbReference type="ARBA" id="ARBA00023310"/>
    </source>
</evidence>
<keyword evidence="4" id="KW-0138">CF(0)</keyword>
<comment type="subcellular location">
    <subcellularLocation>
        <location evidence="1">Membrane</location>
        <topology evidence="1">Multi-pass membrane protein</topology>
    </subcellularLocation>
    <subcellularLocation>
        <location evidence="11">Mitochondrion inner membrane</location>
        <topology evidence="11">Multi-pass membrane protein</topology>
    </subcellularLocation>
</comment>
<feature type="transmembrane region" description="Helical" evidence="12">
    <location>
        <begin position="161"/>
        <end position="178"/>
    </location>
</feature>
<comment type="similarity">
    <text evidence="2">Belongs to the ATPase A chain family.</text>
</comment>
<evidence type="ECO:0000256" key="12">
    <source>
        <dbReference type="SAM" id="Phobius"/>
    </source>
</evidence>
<keyword evidence="10" id="KW-0066">ATP synthesis</keyword>
<keyword evidence="13" id="KW-0496">Mitochondrion</keyword>
<name>A0A4D6J7D2_CRAGA</name>
<evidence type="ECO:0000256" key="5">
    <source>
        <dbReference type="ARBA" id="ARBA00022692"/>
    </source>
</evidence>